<comment type="caution">
    <text evidence="1">The sequence shown here is derived from an EMBL/GenBank/DDBJ whole genome shotgun (WGS) entry which is preliminary data.</text>
</comment>
<dbReference type="AlphaFoldDB" id="A0A0P9I155"/>
<gene>
    <name evidence="1" type="ORF">ALO91_00341</name>
</gene>
<evidence type="ECO:0000313" key="1">
    <source>
        <dbReference type="EMBL" id="KPW21680.1"/>
    </source>
</evidence>
<dbReference type="Proteomes" id="UP000050297">
    <property type="component" value="Unassembled WGS sequence"/>
</dbReference>
<reference evidence="1 2" key="1">
    <citation type="submission" date="2015-09" db="EMBL/GenBank/DDBJ databases">
        <title>Genome announcement of multiple Pseudomonas syringae strains.</title>
        <authorList>
            <person name="Thakur S."/>
            <person name="Wang P.W."/>
            <person name="Gong Y."/>
            <person name="Weir B.S."/>
            <person name="Guttman D.S."/>
        </authorList>
    </citation>
    <scope>NUCLEOTIDE SEQUENCE [LARGE SCALE GENOMIC DNA]</scope>
    <source>
        <strain evidence="1 2">ICMP2802</strain>
    </source>
</reference>
<accession>A0A0P9I155</accession>
<dbReference type="PATRIC" id="fig|199198.5.peg.515"/>
<sequence length="62" mass="6372">MFIVVSSEGGIGAILCPLSVQLLRSAHRHMGALRSLAQGIEAVVAIPYPLFGGPVGLTGNDL</sequence>
<dbReference type="EMBL" id="LJPM01000216">
    <property type="protein sequence ID" value="KPW21680.1"/>
    <property type="molecule type" value="Genomic_DNA"/>
</dbReference>
<protein>
    <submittedName>
        <fullName evidence="1">Uncharacterized protein</fullName>
    </submittedName>
</protein>
<name>A0A0P9I155_PSESX</name>
<organism evidence="1 2">
    <name type="scientific">Pseudomonas syringae pv. aceris</name>
    <dbReference type="NCBI Taxonomy" id="199198"/>
    <lineage>
        <taxon>Bacteria</taxon>
        <taxon>Pseudomonadati</taxon>
        <taxon>Pseudomonadota</taxon>
        <taxon>Gammaproteobacteria</taxon>
        <taxon>Pseudomonadales</taxon>
        <taxon>Pseudomonadaceae</taxon>
        <taxon>Pseudomonas</taxon>
        <taxon>Pseudomonas syringae</taxon>
    </lineage>
</organism>
<evidence type="ECO:0000313" key="2">
    <source>
        <dbReference type="Proteomes" id="UP000050297"/>
    </source>
</evidence>
<proteinExistence type="predicted"/>